<dbReference type="KEGG" id="vg:5658753"/>
<dbReference type="Proteomes" id="UP000202419">
    <property type="component" value="Segment"/>
</dbReference>
<evidence type="ECO:0000313" key="2">
    <source>
        <dbReference type="Proteomes" id="UP000202419"/>
    </source>
</evidence>
<dbReference type="GeneID" id="5658753"/>
<dbReference type="EMBL" id="DQ491002">
    <property type="protein sequence ID" value="ABT14680.1"/>
    <property type="molecule type" value="Genomic_DNA"/>
</dbReference>
<keyword evidence="2" id="KW-1185">Reference proteome</keyword>
<accession>A7IWF6</accession>
<evidence type="ECO:0000313" key="1">
    <source>
        <dbReference type="EMBL" id="ABT14680.1"/>
    </source>
</evidence>
<organismHost>
    <name type="scientific">Chlorella</name>
    <dbReference type="NCBI Taxonomy" id="3071"/>
</organismHost>
<gene>
    <name evidence="1" type="primary">b281L</name>
    <name evidence="1" type="ORF">NY2A_b281L</name>
</gene>
<reference evidence="1 2" key="1">
    <citation type="journal article" date="2007" name="Virology">
        <title>Sequence and annotation of the 369-kb NY-2A and the 345-kb AR158 viruses that infect Chlorella NC64A.</title>
        <authorList>
            <person name="Fitzgerald L.A."/>
            <person name="Graves M.V."/>
            <person name="Li X."/>
            <person name="Feldblyum T."/>
            <person name="Nierman W.C."/>
            <person name="Van Etten J.L."/>
        </authorList>
    </citation>
    <scope>NUCLEOTIDE SEQUENCE [LARGE SCALE GENOMIC DNA]</scope>
    <source>
        <strain evidence="1 2">NY-2A</strain>
    </source>
</reference>
<dbReference type="RefSeq" id="YP_001497477.1">
    <property type="nucleotide sequence ID" value="NC_009898.1"/>
</dbReference>
<organism evidence="1 2">
    <name type="scientific">Paramecium bursaria Chlorella virus NY2A</name>
    <name type="common">PBCV-NY2A</name>
    <dbReference type="NCBI Taxonomy" id="46021"/>
    <lineage>
        <taxon>Viruses</taxon>
        <taxon>Varidnaviria</taxon>
        <taxon>Bamfordvirae</taxon>
        <taxon>Nucleocytoviricota</taxon>
        <taxon>Megaviricetes</taxon>
        <taxon>Algavirales</taxon>
        <taxon>Phycodnaviridae</taxon>
        <taxon>Chlorovirus</taxon>
        <taxon>Chlorovirus americanus</taxon>
    </lineage>
</organism>
<name>A7IWF6_PBCVN</name>
<protein>
    <submittedName>
        <fullName evidence="1">Uncharacterized protein b281L</fullName>
    </submittedName>
</protein>
<sequence>MLCEESSGFGYDRDGIVREEIVDSVIDIFRHICRNFIFVDVRMKSASYVKNVRRVSDRDRGVECILGSFDGSVICLRISRSGTYME</sequence>
<proteinExistence type="predicted"/>